<gene>
    <name evidence="1" type="ORF">pertopsoe_162</name>
</gene>
<dbReference type="EMBL" id="MT074479">
    <property type="protein sequence ID" value="QIO03367.1"/>
    <property type="molecule type" value="Genomic_DNA"/>
</dbReference>
<evidence type="ECO:0000313" key="1">
    <source>
        <dbReference type="EMBL" id="QIO03367.1"/>
    </source>
</evidence>
<name>A0A6G8RPP2_9CAUD</name>
<organism evidence="1 2">
    <name type="scientific">Salmonella phage pertopsoe</name>
    <dbReference type="NCBI Taxonomy" id="2713310"/>
    <lineage>
        <taxon>Viruses</taxon>
        <taxon>Duplodnaviria</taxon>
        <taxon>Heunggongvirae</taxon>
        <taxon>Uroviricota</taxon>
        <taxon>Caudoviricetes</taxon>
        <taxon>Pantevenvirales</taxon>
        <taxon>Ackermannviridae</taxon>
        <taxon>Cvivirinae</taxon>
        <taxon>Kuttervirus</taxon>
        <taxon>Kuttervirus pertopsoe</taxon>
    </lineage>
</organism>
<evidence type="ECO:0000313" key="2">
    <source>
        <dbReference type="Proteomes" id="UP000501111"/>
    </source>
</evidence>
<keyword evidence="2" id="KW-1185">Reference proteome</keyword>
<protein>
    <submittedName>
        <fullName evidence="1">Viral tegument-like protein</fullName>
    </submittedName>
</protein>
<dbReference type="Proteomes" id="UP000501111">
    <property type="component" value="Segment"/>
</dbReference>
<sequence length="194" mass="22214">MKFIHTIIDTSYDCTAREPNRSPVFVLNKLGEEICELSDVFHGIGMPSEPLNGEVADVIISAIDLLYIMDFNDQQLHGCMTKEELADSVQTCLALCSDCSPEYLEEDWFRLIDRDPQKHLNLIHHYHGRIIRLCNQPYRSQDVLVRLVANLITHVARMACGEGAIRGCSLMATRIKVDHTFNHKIEKWRTKFGL</sequence>
<accession>A0A6G8RPP2</accession>
<proteinExistence type="predicted"/>
<reference evidence="1 2" key="1">
    <citation type="submission" date="2020-02" db="EMBL/GenBank/DDBJ databases">
        <authorList>
            <person name="Olsen N.S."/>
            <person name="Forero-Junco L."/>
            <person name="Kot W."/>
            <person name="Hansen L.H."/>
        </authorList>
    </citation>
    <scope>NUCLEOTIDE SEQUENCE [LARGE SCALE GENOMIC DNA]</scope>
</reference>